<evidence type="ECO:0000313" key="2">
    <source>
        <dbReference type="Proteomes" id="UP000076761"/>
    </source>
</evidence>
<keyword evidence="2" id="KW-1185">Reference proteome</keyword>
<evidence type="ECO:0000313" key="1">
    <source>
        <dbReference type="EMBL" id="KZT23384.1"/>
    </source>
</evidence>
<dbReference type="InParanoid" id="A0A165R6V2"/>
<reference evidence="1 2" key="1">
    <citation type="journal article" date="2016" name="Mol. Biol. Evol.">
        <title>Comparative Genomics of Early-Diverging Mushroom-Forming Fungi Provides Insights into the Origins of Lignocellulose Decay Capabilities.</title>
        <authorList>
            <person name="Nagy L.G."/>
            <person name="Riley R."/>
            <person name="Tritt A."/>
            <person name="Adam C."/>
            <person name="Daum C."/>
            <person name="Floudas D."/>
            <person name="Sun H."/>
            <person name="Yadav J.S."/>
            <person name="Pangilinan J."/>
            <person name="Larsson K.H."/>
            <person name="Matsuura K."/>
            <person name="Barry K."/>
            <person name="Labutti K."/>
            <person name="Kuo R."/>
            <person name="Ohm R.A."/>
            <person name="Bhattacharya S.S."/>
            <person name="Shirouzu T."/>
            <person name="Yoshinaga Y."/>
            <person name="Martin F.M."/>
            <person name="Grigoriev I.V."/>
            <person name="Hibbett D.S."/>
        </authorList>
    </citation>
    <scope>NUCLEOTIDE SEQUENCE [LARGE SCALE GENOMIC DNA]</scope>
    <source>
        <strain evidence="1 2">HHB14362 ss-1</strain>
    </source>
</reference>
<dbReference type="AlphaFoldDB" id="A0A165R6V2"/>
<proteinExistence type="predicted"/>
<organism evidence="1 2">
    <name type="scientific">Neolentinus lepideus HHB14362 ss-1</name>
    <dbReference type="NCBI Taxonomy" id="1314782"/>
    <lineage>
        <taxon>Eukaryota</taxon>
        <taxon>Fungi</taxon>
        <taxon>Dikarya</taxon>
        <taxon>Basidiomycota</taxon>
        <taxon>Agaricomycotina</taxon>
        <taxon>Agaricomycetes</taxon>
        <taxon>Gloeophyllales</taxon>
        <taxon>Gloeophyllaceae</taxon>
        <taxon>Neolentinus</taxon>
    </lineage>
</organism>
<dbReference type="Proteomes" id="UP000076761">
    <property type="component" value="Unassembled WGS sequence"/>
</dbReference>
<sequence length="178" mass="19675">VFEVEWKSGDRMWLPYQDVAHLTPFRSYLDASGVDDIGRLPEGTGKPPSTDPQIYHGKLDLQSIAINSISFSPAPPRQSNPSLSAISLDALPALMSTTTPLPDFPKMTRDFDAGTVKFQAGNGFVISYTHAQVAAFWSFQTMLRSGNLPETITIPGGYSLFAHHYNKNTRQSRLPLFD</sequence>
<dbReference type="STRING" id="1314782.A0A165R6V2"/>
<dbReference type="EMBL" id="KV425585">
    <property type="protein sequence ID" value="KZT23384.1"/>
    <property type="molecule type" value="Genomic_DNA"/>
</dbReference>
<feature type="non-terminal residue" evidence="1">
    <location>
        <position position="1"/>
    </location>
</feature>
<feature type="non-terminal residue" evidence="1">
    <location>
        <position position="178"/>
    </location>
</feature>
<accession>A0A165R6V2</accession>
<protein>
    <submittedName>
        <fullName evidence="1">Uncharacterized protein</fullName>
    </submittedName>
</protein>
<name>A0A165R6V2_9AGAM</name>
<dbReference type="OrthoDB" id="10530481at2759"/>
<gene>
    <name evidence="1" type="ORF">NEOLEDRAFT_1029343</name>
</gene>